<proteinExistence type="predicted"/>
<protein>
    <submittedName>
        <fullName evidence="2">Viral A-type inclusion protein</fullName>
    </submittedName>
</protein>
<feature type="coiled-coil region" evidence="1">
    <location>
        <begin position="132"/>
        <end position="180"/>
    </location>
</feature>
<feature type="coiled-coil region" evidence="1">
    <location>
        <begin position="261"/>
        <end position="288"/>
    </location>
</feature>
<dbReference type="EMBL" id="ASPP01027065">
    <property type="protein sequence ID" value="ETO06513.1"/>
    <property type="molecule type" value="Genomic_DNA"/>
</dbReference>
<organism evidence="2 3">
    <name type="scientific">Reticulomyxa filosa</name>
    <dbReference type="NCBI Taxonomy" id="46433"/>
    <lineage>
        <taxon>Eukaryota</taxon>
        <taxon>Sar</taxon>
        <taxon>Rhizaria</taxon>
        <taxon>Retaria</taxon>
        <taxon>Foraminifera</taxon>
        <taxon>Monothalamids</taxon>
        <taxon>Reticulomyxidae</taxon>
        <taxon>Reticulomyxa</taxon>
    </lineage>
</organism>
<feature type="non-terminal residue" evidence="2">
    <location>
        <position position="1"/>
    </location>
</feature>
<evidence type="ECO:0000313" key="3">
    <source>
        <dbReference type="Proteomes" id="UP000023152"/>
    </source>
</evidence>
<name>X6LX46_RETFI</name>
<reference evidence="2 3" key="1">
    <citation type="journal article" date="2013" name="Curr. Biol.">
        <title>The Genome of the Foraminiferan Reticulomyxa filosa.</title>
        <authorList>
            <person name="Glockner G."/>
            <person name="Hulsmann N."/>
            <person name="Schleicher M."/>
            <person name="Noegel A.A."/>
            <person name="Eichinger L."/>
            <person name="Gallinger C."/>
            <person name="Pawlowski J."/>
            <person name="Sierra R."/>
            <person name="Euteneuer U."/>
            <person name="Pillet L."/>
            <person name="Moustafa A."/>
            <person name="Platzer M."/>
            <person name="Groth M."/>
            <person name="Szafranski K."/>
            <person name="Schliwa M."/>
        </authorList>
    </citation>
    <scope>NUCLEOTIDE SEQUENCE [LARGE SCALE GENOMIC DNA]</scope>
</reference>
<sequence length="289" mass="34835">YSDALTSEIEETFDGIDKDRSGDFQYDTISMDHFQTSLRQLQKNVRRLPNHQEFLDNLRNAFDTQEMIQSVRPSYVQLSGEYEDARELAMHLRDDVNSLVRSRTLSIDPYVSCIGNLWEWIEDKGFKTLEQAQDMEEKYDTMKIEYEMIKEEHDKLKGDNEKTEKDNEKMEMELKNTIKIQQKLVCWLYFYFHNHIISSLYAIQNKKFFKNIEDAEDELRRTQNDYSLLVEQHRTTEEEHESLQQAYDAISSRYGPLEKDLKEKEKELESFKSKWEKQQHEIQRFEKKF</sequence>
<dbReference type="AlphaFoldDB" id="X6LX46"/>
<comment type="caution">
    <text evidence="2">The sequence shown here is derived from an EMBL/GenBank/DDBJ whole genome shotgun (WGS) entry which is preliminary data.</text>
</comment>
<accession>X6LX46</accession>
<keyword evidence="1" id="KW-0175">Coiled coil</keyword>
<keyword evidence="3" id="KW-1185">Reference proteome</keyword>
<gene>
    <name evidence="2" type="ORF">RFI_30879</name>
</gene>
<feature type="coiled-coil region" evidence="1">
    <location>
        <begin position="205"/>
        <end position="232"/>
    </location>
</feature>
<dbReference type="Proteomes" id="UP000023152">
    <property type="component" value="Unassembled WGS sequence"/>
</dbReference>
<evidence type="ECO:0000313" key="2">
    <source>
        <dbReference type="EMBL" id="ETO06513.1"/>
    </source>
</evidence>
<evidence type="ECO:0000256" key="1">
    <source>
        <dbReference type="SAM" id="Coils"/>
    </source>
</evidence>